<organism evidence="1 2">
    <name type="scientific">Penicillium concentricum</name>
    <dbReference type="NCBI Taxonomy" id="293559"/>
    <lineage>
        <taxon>Eukaryota</taxon>
        <taxon>Fungi</taxon>
        <taxon>Dikarya</taxon>
        <taxon>Ascomycota</taxon>
        <taxon>Pezizomycotina</taxon>
        <taxon>Eurotiomycetes</taxon>
        <taxon>Eurotiomycetidae</taxon>
        <taxon>Eurotiales</taxon>
        <taxon>Aspergillaceae</taxon>
        <taxon>Penicillium</taxon>
    </lineage>
</organism>
<comment type="caution">
    <text evidence="1">The sequence shown here is derived from an EMBL/GenBank/DDBJ whole genome shotgun (WGS) entry which is preliminary data.</text>
</comment>
<keyword evidence="2" id="KW-1185">Reference proteome</keyword>
<reference evidence="1" key="1">
    <citation type="submission" date="2022-12" db="EMBL/GenBank/DDBJ databases">
        <authorList>
            <person name="Petersen C."/>
        </authorList>
    </citation>
    <scope>NUCLEOTIDE SEQUENCE</scope>
    <source>
        <strain evidence="1">IBT 3081</strain>
    </source>
</reference>
<accession>A0A9W9RI68</accession>
<evidence type="ECO:0000313" key="1">
    <source>
        <dbReference type="EMBL" id="KAJ5360501.1"/>
    </source>
</evidence>
<gene>
    <name evidence="1" type="ORF">N7517_009692</name>
</gene>
<reference evidence="1" key="2">
    <citation type="journal article" date="2023" name="IMA Fungus">
        <title>Comparative genomic study of the Penicillium genus elucidates a diverse pangenome and 15 lateral gene transfer events.</title>
        <authorList>
            <person name="Petersen C."/>
            <person name="Sorensen T."/>
            <person name="Nielsen M.R."/>
            <person name="Sondergaard T.E."/>
            <person name="Sorensen J.L."/>
            <person name="Fitzpatrick D.A."/>
            <person name="Frisvad J.C."/>
            <person name="Nielsen K.L."/>
        </authorList>
    </citation>
    <scope>NUCLEOTIDE SEQUENCE</scope>
    <source>
        <strain evidence="1">IBT 3081</strain>
    </source>
</reference>
<dbReference type="GeneID" id="81466598"/>
<proteinExistence type="predicted"/>
<sequence>MQLGMSGTSTQSVDNGTAGSALRCVPSLTSQILFPNCLAKSQQFATVMKSLGFHRLDIVMLISGEGDKDSLDRC</sequence>
<dbReference type="AlphaFoldDB" id="A0A9W9RI68"/>
<name>A0A9W9RI68_9EURO</name>
<dbReference type="Proteomes" id="UP001147752">
    <property type="component" value="Unassembled WGS sequence"/>
</dbReference>
<evidence type="ECO:0000313" key="2">
    <source>
        <dbReference type="Proteomes" id="UP001147752"/>
    </source>
</evidence>
<protein>
    <submittedName>
        <fullName evidence="1">Uncharacterized protein</fullName>
    </submittedName>
</protein>
<dbReference type="EMBL" id="JAPZBT010000004">
    <property type="protein sequence ID" value="KAJ5360501.1"/>
    <property type="molecule type" value="Genomic_DNA"/>
</dbReference>
<dbReference type="RefSeq" id="XP_056575987.1">
    <property type="nucleotide sequence ID" value="XM_056727415.1"/>
</dbReference>